<evidence type="ECO:0000313" key="3">
    <source>
        <dbReference type="Proteomes" id="UP001447842"/>
    </source>
</evidence>
<feature type="domain" description="DUF403" evidence="1">
    <location>
        <begin position="64"/>
        <end position="220"/>
    </location>
</feature>
<name>A0ABZ3HB70_9BACT</name>
<evidence type="ECO:0000259" key="1">
    <source>
        <dbReference type="Pfam" id="PF04168"/>
    </source>
</evidence>
<dbReference type="EMBL" id="CP147920">
    <property type="protein sequence ID" value="XAU15767.1"/>
    <property type="molecule type" value="Genomic_DNA"/>
</dbReference>
<dbReference type="InterPro" id="IPR007296">
    <property type="entry name" value="DUF403"/>
</dbReference>
<keyword evidence="3" id="KW-1185">Reference proteome</keyword>
<accession>A0ABZ3HB70</accession>
<protein>
    <submittedName>
        <fullName evidence="2">Alpha-E domain-containing protein</fullName>
    </submittedName>
</protein>
<dbReference type="RefSeq" id="WP_231020437.1">
    <property type="nucleotide sequence ID" value="NZ_CP147920.1"/>
</dbReference>
<reference evidence="2 3" key="1">
    <citation type="submission" date="2024-03" db="EMBL/GenBank/DDBJ databases">
        <title>Sulfurimonas sp. HSL3-1.</title>
        <authorList>
            <person name="Wang S."/>
        </authorList>
    </citation>
    <scope>NUCLEOTIDE SEQUENCE [LARGE SCALE GENOMIC DNA]</scope>
    <source>
        <strain evidence="2 3">HSL3-1</strain>
    </source>
</reference>
<organism evidence="2 3">
    <name type="scientific">Sulfurimonas diazotrophicus</name>
    <dbReference type="NCBI Taxonomy" id="3131939"/>
    <lineage>
        <taxon>Bacteria</taxon>
        <taxon>Pseudomonadati</taxon>
        <taxon>Campylobacterota</taxon>
        <taxon>Epsilonproteobacteria</taxon>
        <taxon>Campylobacterales</taxon>
        <taxon>Sulfurimonadaceae</taxon>
        <taxon>Sulfurimonas</taxon>
    </lineage>
</organism>
<proteinExistence type="predicted"/>
<evidence type="ECO:0000313" key="2">
    <source>
        <dbReference type="EMBL" id="XAU15767.1"/>
    </source>
</evidence>
<gene>
    <name evidence="2" type="ORF">WCY31_03475</name>
</gene>
<sequence length="273" mass="31678">MNAVHVPPVDRDPKHLWTFNAITLFKRLRDYLNGYADYRQYPSIKFVETWPQHSHKHQLLTTYVATNLYWFGRHLQRVETTLIDVLELFNAVIDTDKEAGVRYFEHLDIELEYKSAQDFLQKAVFGDHPANLATIMSNARENAIICRPYLDAEAFGETIRLYNLLDTYAKTDTKVDYRFIGDALSLINEVWGIMARGLLRRKSDQFIRLGKLTEKVDLHLRHGKNGNESVVYLHNILITAQRIAPEAEMPIDEKDDEANLDAINDLFENLVVV</sequence>
<dbReference type="Proteomes" id="UP001447842">
    <property type="component" value="Chromosome"/>
</dbReference>
<dbReference type="Pfam" id="PF04168">
    <property type="entry name" value="Alpha-E"/>
    <property type="match status" value="1"/>
</dbReference>